<proteinExistence type="predicted"/>
<sequence>MLDCSPVTLRERDCRQSLKADESAGQLKQKASVSGIINTRASEIESEIFAKAEEIRRKWATLAEARADAQWGLVTPPRLDPEAAFPSSSGNSRMHLVRRKREADAYRRLTPWEASDVVKILVDKVPDNCTHAQALEVVASLTGEGCLTEELGRELATDEADFSPIANLFSSPETDVPSAELIRTIIEEFPWKFLSDERLQRMVHRLSKQAEKLMTKGDLKGAQEANIIRFCGSLYCYIDRVNN</sequence>
<evidence type="ECO:0000313" key="2">
    <source>
        <dbReference type="Proteomes" id="UP000007800"/>
    </source>
</evidence>
<reference evidence="1 2" key="1">
    <citation type="submission" date="2008-07" db="EMBL/GenBank/DDBJ databases">
        <authorList>
            <person name="El-Sayed N."/>
            <person name="Caler E."/>
            <person name="Inman J."/>
            <person name="Amedeo P."/>
            <person name="Hass B."/>
            <person name="Wortman J."/>
        </authorList>
    </citation>
    <scope>NUCLEOTIDE SEQUENCE [LARGE SCALE GENOMIC DNA]</scope>
    <source>
        <strain evidence="2">ATCC 50983 / TXsc</strain>
    </source>
</reference>
<keyword evidence="2" id="KW-1185">Reference proteome</keyword>
<name>C5K8F8_PERM5</name>
<dbReference type="RefSeq" id="XP_002787369.1">
    <property type="nucleotide sequence ID" value="XM_002787323.1"/>
</dbReference>
<protein>
    <submittedName>
        <fullName evidence="1">Uncharacterized protein</fullName>
    </submittedName>
</protein>
<dbReference type="AlphaFoldDB" id="C5K8F8"/>
<gene>
    <name evidence="1" type="ORF">Pmar_PMAR028630</name>
</gene>
<dbReference type="EMBL" id="GG671131">
    <property type="protein sequence ID" value="EER19165.1"/>
    <property type="molecule type" value="Genomic_DNA"/>
</dbReference>
<evidence type="ECO:0000313" key="1">
    <source>
        <dbReference type="EMBL" id="EER19165.1"/>
    </source>
</evidence>
<dbReference type="Proteomes" id="UP000007800">
    <property type="component" value="Unassembled WGS sequence"/>
</dbReference>
<organism evidence="2">
    <name type="scientific">Perkinsus marinus (strain ATCC 50983 / TXsc)</name>
    <dbReference type="NCBI Taxonomy" id="423536"/>
    <lineage>
        <taxon>Eukaryota</taxon>
        <taxon>Sar</taxon>
        <taxon>Alveolata</taxon>
        <taxon>Perkinsozoa</taxon>
        <taxon>Perkinsea</taxon>
        <taxon>Perkinsida</taxon>
        <taxon>Perkinsidae</taxon>
        <taxon>Perkinsus</taxon>
    </lineage>
</organism>
<dbReference type="GeneID" id="9039404"/>
<dbReference type="OrthoDB" id="1517790at2759"/>
<accession>C5K8F8</accession>
<dbReference type="InParanoid" id="C5K8F8"/>